<gene>
    <name evidence="1" type="ORF">COV72_02370</name>
</gene>
<dbReference type="Proteomes" id="UP000229641">
    <property type="component" value="Unassembled WGS sequence"/>
</dbReference>
<evidence type="ECO:0000313" key="2">
    <source>
        <dbReference type="Proteomes" id="UP000229641"/>
    </source>
</evidence>
<comment type="caution">
    <text evidence="1">The sequence shown here is derived from an EMBL/GenBank/DDBJ whole genome shotgun (WGS) entry which is preliminary data.</text>
</comment>
<evidence type="ECO:0008006" key="3">
    <source>
        <dbReference type="Google" id="ProtNLM"/>
    </source>
</evidence>
<sequence length="286" mass="33544">MDGINLPKIQNADIFEDLCLYLYRRILNDDQAQKNGRRGQRQNGVDIFGIKDRTDGQPLQWTGIQCKVRDNSLSQLEIETEIEKANKFNPKLSEYIIVTTLDRDQNLQEIIRKLNAKNHASKSFPIVLHFWQDIEDEIKKQNNRDIHYRFFKDYFITSKEIGNTVGKLLNLYIGVYDKYDTQYNILVGKIIHKKEHGRQDTGIGYYTDLFFILNLNNGKFSKFKSPCHYSDFNGTFITARDGYIISSWLNSFKNLDKLIDCNNIYYSYSITPKALEIFLKEITDND</sequence>
<dbReference type="EMBL" id="PCWA01000033">
    <property type="protein sequence ID" value="PIQ89575.1"/>
    <property type="molecule type" value="Genomic_DNA"/>
</dbReference>
<dbReference type="AlphaFoldDB" id="A0A2H0M1H4"/>
<reference evidence="1 2" key="1">
    <citation type="submission" date="2017-09" db="EMBL/GenBank/DDBJ databases">
        <title>Depth-based differentiation of microbial function through sediment-hosted aquifers and enrichment of novel symbionts in the deep terrestrial subsurface.</title>
        <authorList>
            <person name="Probst A.J."/>
            <person name="Ladd B."/>
            <person name="Jarett J.K."/>
            <person name="Geller-Mcgrath D.E."/>
            <person name="Sieber C.M."/>
            <person name="Emerson J.B."/>
            <person name="Anantharaman K."/>
            <person name="Thomas B.C."/>
            <person name="Malmstrom R."/>
            <person name="Stieglmeier M."/>
            <person name="Klingl A."/>
            <person name="Woyke T."/>
            <person name="Ryan C.M."/>
            <person name="Banfield J.F."/>
        </authorList>
    </citation>
    <scope>NUCLEOTIDE SEQUENCE [LARGE SCALE GENOMIC DNA]</scope>
    <source>
        <strain evidence="1">CG11_big_fil_rev_8_21_14_0_20_42_13</strain>
    </source>
</reference>
<name>A0A2H0M1H4_9BACT</name>
<proteinExistence type="predicted"/>
<organism evidence="1 2">
    <name type="scientific">Candidatus Ghiorseimicrobium undicola</name>
    <dbReference type="NCBI Taxonomy" id="1974746"/>
    <lineage>
        <taxon>Bacteria</taxon>
        <taxon>Pseudomonadati</taxon>
        <taxon>Candidatus Omnitrophota</taxon>
        <taxon>Candidatus Ghiorseimicrobium</taxon>
    </lineage>
</organism>
<protein>
    <recommendedName>
        <fullName evidence="3">Mrr-like domain-containing protein</fullName>
    </recommendedName>
</protein>
<evidence type="ECO:0000313" key="1">
    <source>
        <dbReference type="EMBL" id="PIQ89575.1"/>
    </source>
</evidence>
<accession>A0A2H0M1H4</accession>